<dbReference type="SUPFAM" id="SSF63491">
    <property type="entry name" value="BAG domain"/>
    <property type="match status" value="1"/>
</dbReference>
<keyword evidence="4" id="KW-1185">Reference proteome</keyword>
<dbReference type="InterPro" id="IPR036533">
    <property type="entry name" value="BAG_dom_sf"/>
</dbReference>
<feature type="region of interest" description="Disordered" evidence="1">
    <location>
        <begin position="183"/>
        <end position="282"/>
    </location>
</feature>
<name>A0AAN7P5I7_9COLE</name>
<feature type="compositionally biased region" description="Basic and acidic residues" evidence="1">
    <location>
        <begin position="189"/>
        <end position="216"/>
    </location>
</feature>
<evidence type="ECO:0000259" key="2">
    <source>
        <dbReference type="Pfam" id="PF02179"/>
    </source>
</evidence>
<accession>A0AAN7P5I7</accession>
<feature type="compositionally biased region" description="Basic and acidic residues" evidence="1">
    <location>
        <begin position="14"/>
        <end position="31"/>
    </location>
</feature>
<proteinExistence type="predicted"/>
<comment type="caution">
    <text evidence="3">The sequence shown here is derived from an EMBL/GenBank/DDBJ whole genome shotgun (WGS) entry which is preliminary data.</text>
</comment>
<dbReference type="GO" id="GO:0051087">
    <property type="term" value="F:protein-folding chaperone binding"/>
    <property type="evidence" value="ECO:0007669"/>
    <property type="project" value="InterPro"/>
</dbReference>
<evidence type="ECO:0000313" key="3">
    <source>
        <dbReference type="EMBL" id="KAK4874866.1"/>
    </source>
</evidence>
<protein>
    <recommendedName>
        <fullName evidence="2">BAG domain-containing protein</fullName>
    </recommendedName>
</protein>
<feature type="region of interest" description="Disordered" evidence="1">
    <location>
        <begin position="1"/>
        <end position="37"/>
    </location>
</feature>
<dbReference type="Pfam" id="PF02179">
    <property type="entry name" value="BAG"/>
    <property type="match status" value="1"/>
</dbReference>
<feature type="region of interest" description="Disordered" evidence="1">
    <location>
        <begin position="314"/>
        <end position="342"/>
    </location>
</feature>
<feature type="compositionally biased region" description="Basic and acidic residues" evidence="1">
    <location>
        <begin position="226"/>
        <end position="242"/>
    </location>
</feature>
<dbReference type="InterPro" id="IPR003103">
    <property type="entry name" value="BAG_domain"/>
</dbReference>
<feature type="domain" description="BAG" evidence="2">
    <location>
        <begin position="364"/>
        <end position="431"/>
    </location>
</feature>
<evidence type="ECO:0000313" key="4">
    <source>
        <dbReference type="Proteomes" id="UP001353858"/>
    </source>
</evidence>
<dbReference type="Proteomes" id="UP001353858">
    <property type="component" value="Unassembled WGS sequence"/>
</dbReference>
<feature type="compositionally biased region" description="Basic and acidic residues" evidence="1">
    <location>
        <begin position="316"/>
        <end position="333"/>
    </location>
</feature>
<reference evidence="4" key="1">
    <citation type="submission" date="2023-01" db="EMBL/GenBank/DDBJ databases">
        <title>Key to firefly adult light organ development and bioluminescence: homeobox transcription factors regulate luciferase expression and transportation to peroxisome.</title>
        <authorList>
            <person name="Fu X."/>
        </authorList>
    </citation>
    <scope>NUCLEOTIDE SEQUENCE [LARGE SCALE GENOMIC DNA]</scope>
</reference>
<feature type="compositionally biased region" description="Basic and acidic residues" evidence="1">
    <location>
        <begin position="250"/>
        <end position="266"/>
    </location>
</feature>
<dbReference type="Gene3D" id="1.20.58.120">
    <property type="entry name" value="BAG domain"/>
    <property type="match status" value="1"/>
</dbReference>
<sequence>MGGKSSKNSYNVEKVGHGVKSRESLKKKEVGETNFPVDGNDAVIEEIISAVQNSEEKPRLSKEEQKKEEDLIIAKVRGEVTVNGESVPQCDVTPKDDKLNKVNDLDAITVIKEEISESVPIITVQNLLEAEKARNDQEENHASTNESDFVGKEMQKFESKQIEDISSIPCTINALEGVEDQTKPAILPKIEEQVDKEPPLDKIETKPDEEVKKEAICNEPQLIQEEVTKTVDSDKQEEESKNESQTTKVVIKEVVNDADKQEEPKNESQNTINNVNNEEKQEEVLQENAIVIEPIKIVEIEKQDIEETSQINSTVETKETHNDTPLVKEETDVKTPPTEEPAPVKEEIVKVTPKELFLQQILDVEKIINGKKEKILHFSGSAEDKEFSVLHEELIKYIIKLDDIVFDDEEVKTERRRVIKMIQQCVQNLERKIEQSDRHSSDSE</sequence>
<dbReference type="AlphaFoldDB" id="A0AAN7P5I7"/>
<dbReference type="EMBL" id="JARPUR010000006">
    <property type="protein sequence ID" value="KAK4874866.1"/>
    <property type="molecule type" value="Genomic_DNA"/>
</dbReference>
<feature type="compositionally biased region" description="Polar residues" evidence="1">
    <location>
        <begin position="1"/>
        <end position="11"/>
    </location>
</feature>
<gene>
    <name evidence="3" type="ORF">RN001_014226</name>
</gene>
<organism evidence="3 4">
    <name type="scientific">Aquatica leii</name>
    <dbReference type="NCBI Taxonomy" id="1421715"/>
    <lineage>
        <taxon>Eukaryota</taxon>
        <taxon>Metazoa</taxon>
        <taxon>Ecdysozoa</taxon>
        <taxon>Arthropoda</taxon>
        <taxon>Hexapoda</taxon>
        <taxon>Insecta</taxon>
        <taxon>Pterygota</taxon>
        <taxon>Neoptera</taxon>
        <taxon>Endopterygota</taxon>
        <taxon>Coleoptera</taxon>
        <taxon>Polyphaga</taxon>
        <taxon>Elateriformia</taxon>
        <taxon>Elateroidea</taxon>
        <taxon>Lampyridae</taxon>
        <taxon>Luciolinae</taxon>
        <taxon>Aquatica</taxon>
    </lineage>
</organism>
<evidence type="ECO:0000256" key="1">
    <source>
        <dbReference type="SAM" id="MobiDB-lite"/>
    </source>
</evidence>